<keyword evidence="2" id="KW-1185">Reference proteome</keyword>
<dbReference type="RefSeq" id="WP_091010342.1">
    <property type="nucleotide sequence ID" value="NZ_CP041745.1"/>
</dbReference>
<reference evidence="1 2" key="1">
    <citation type="submission" date="2016-10" db="EMBL/GenBank/DDBJ databases">
        <authorList>
            <person name="de Groot N.N."/>
        </authorList>
    </citation>
    <scope>NUCLEOTIDE SEQUENCE [LARGE SCALE GENOMIC DNA]</scope>
    <source>
        <strain evidence="1 2">LMG 23650</strain>
    </source>
</reference>
<accession>A0A1I3GNX2</accession>
<evidence type="ECO:0000313" key="1">
    <source>
        <dbReference type="EMBL" id="SFI25175.1"/>
    </source>
</evidence>
<dbReference type="InterPro" id="IPR018654">
    <property type="entry name" value="YjhX_toxin"/>
</dbReference>
<dbReference type="EMBL" id="FOQU01000002">
    <property type="protein sequence ID" value="SFI25175.1"/>
    <property type="molecule type" value="Genomic_DNA"/>
</dbReference>
<protein>
    <submittedName>
        <fullName evidence="1">Uncharacterized protein</fullName>
    </submittedName>
</protein>
<proteinExistence type="predicted"/>
<evidence type="ECO:0000313" key="2">
    <source>
        <dbReference type="Proteomes" id="UP000199548"/>
    </source>
</evidence>
<sequence>MNISRQEQRVLHVLAQGGEIRLQRIDNQIIDVDCFNRYGLRLSDCTPSVFRKLKRRGLISSIDGRPYQITRLGREAVRPQLDNRAPARSR</sequence>
<dbReference type="AlphaFoldDB" id="A0A1I3GNX2"/>
<gene>
    <name evidence="1" type="ORF">SAMN05192543_102616</name>
</gene>
<organism evidence="1 2">
    <name type="scientific">Paraburkholderia megapolitana</name>
    <dbReference type="NCBI Taxonomy" id="420953"/>
    <lineage>
        <taxon>Bacteria</taxon>
        <taxon>Pseudomonadati</taxon>
        <taxon>Pseudomonadota</taxon>
        <taxon>Betaproteobacteria</taxon>
        <taxon>Burkholderiales</taxon>
        <taxon>Burkholderiaceae</taxon>
        <taxon>Paraburkholderia</taxon>
    </lineage>
</organism>
<name>A0A1I3GNX2_9BURK</name>
<dbReference type="STRING" id="420953.SAMN05192543_102616"/>
<dbReference type="Proteomes" id="UP000199548">
    <property type="component" value="Unassembled WGS sequence"/>
</dbReference>
<dbReference type="OrthoDB" id="7204880at2"/>
<dbReference type="Pfam" id="PF09857">
    <property type="entry name" value="YjhX_toxin"/>
    <property type="match status" value="1"/>
</dbReference>
<dbReference type="NCBIfam" id="NF010240">
    <property type="entry name" value="PRK13687.1"/>
    <property type="match status" value="1"/>
</dbReference>